<gene>
    <name evidence="1" type="ORF">GMARGA_LOCUS7001</name>
</gene>
<evidence type="ECO:0000313" key="2">
    <source>
        <dbReference type="Proteomes" id="UP000789901"/>
    </source>
</evidence>
<dbReference type="EMBL" id="CAJVQB010003283">
    <property type="protein sequence ID" value="CAG8603473.1"/>
    <property type="molecule type" value="Genomic_DNA"/>
</dbReference>
<organism evidence="1 2">
    <name type="scientific">Gigaspora margarita</name>
    <dbReference type="NCBI Taxonomy" id="4874"/>
    <lineage>
        <taxon>Eukaryota</taxon>
        <taxon>Fungi</taxon>
        <taxon>Fungi incertae sedis</taxon>
        <taxon>Mucoromycota</taxon>
        <taxon>Glomeromycotina</taxon>
        <taxon>Glomeromycetes</taxon>
        <taxon>Diversisporales</taxon>
        <taxon>Gigasporaceae</taxon>
        <taxon>Gigaspora</taxon>
    </lineage>
</organism>
<keyword evidence="2" id="KW-1185">Reference proteome</keyword>
<accession>A0ABN7UI92</accession>
<dbReference type="Proteomes" id="UP000789901">
    <property type="component" value="Unassembled WGS sequence"/>
</dbReference>
<protein>
    <submittedName>
        <fullName evidence="1">30491_t:CDS:1</fullName>
    </submittedName>
</protein>
<reference evidence="1 2" key="1">
    <citation type="submission" date="2021-06" db="EMBL/GenBank/DDBJ databases">
        <authorList>
            <person name="Kallberg Y."/>
            <person name="Tangrot J."/>
            <person name="Rosling A."/>
        </authorList>
    </citation>
    <scope>NUCLEOTIDE SEQUENCE [LARGE SCALE GENOMIC DNA]</scope>
    <source>
        <strain evidence="1 2">120-4 pot B 10/14</strain>
    </source>
</reference>
<comment type="caution">
    <text evidence="1">The sequence shown here is derived from an EMBL/GenBank/DDBJ whole genome shotgun (WGS) entry which is preliminary data.</text>
</comment>
<evidence type="ECO:0000313" key="1">
    <source>
        <dbReference type="EMBL" id="CAG8603473.1"/>
    </source>
</evidence>
<sequence>MNPEKYIDLNKTSLINKIHQCSKNIDNKTHKIESIPYYQDLYKKLLTKYQSLLQDIKKNTLSKFNLAFYENELLLVIVLDDIGATILYFNYQKQDNSNSLFQLLYNLKKRKDNSRDIKTAQNKFKKITSPTFRNLTAYFQDIVTKNLDSRIYYRFYFNSNVTNYLSLKIVLGFY</sequence>
<name>A0ABN7UI92_GIGMA</name>
<proteinExistence type="predicted"/>